<comment type="caution">
    <text evidence="9">The sequence shown here is derived from an EMBL/GenBank/DDBJ whole genome shotgun (WGS) entry which is preliminary data.</text>
</comment>
<feature type="transmembrane region" description="Helical" evidence="7">
    <location>
        <begin position="398"/>
        <end position="419"/>
    </location>
</feature>
<keyword evidence="3" id="KW-0997">Cell inner membrane</keyword>
<feature type="transmembrane region" description="Helical" evidence="7">
    <location>
        <begin position="240"/>
        <end position="258"/>
    </location>
</feature>
<evidence type="ECO:0000256" key="7">
    <source>
        <dbReference type="SAM" id="Phobius"/>
    </source>
</evidence>
<organism evidence="9 10">
    <name type="scientific">Candidatus Thalassospirochaeta sargassi</name>
    <dbReference type="NCBI Taxonomy" id="3119039"/>
    <lineage>
        <taxon>Bacteria</taxon>
        <taxon>Pseudomonadati</taxon>
        <taxon>Spirochaetota</taxon>
        <taxon>Spirochaetia</taxon>
        <taxon>Spirochaetales</taxon>
        <taxon>Spirochaetaceae</taxon>
        <taxon>Candidatus Thalassospirochaeta</taxon>
    </lineage>
</organism>
<dbReference type="GO" id="GO:0022857">
    <property type="term" value="F:transmembrane transporter activity"/>
    <property type="evidence" value="ECO:0007669"/>
    <property type="project" value="TreeGrafter"/>
</dbReference>
<keyword evidence="6 7" id="KW-0472">Membrane</keyword>
<evidence type="ECO:0000313" key="10">
    <source>
        <dbReference type="Proteomes" id="UP001221217"/>
    </source>
</evidence>
<keyword evidence="5 7" id="KW-1133">Transmembrane helix</keyword>
<evidence type="ECO:0000256" key="6">
    <source>
        <dbReference type="ARBA" id="ARBA00023136"/>
    </source>
</evidence>
<gene>
    <name evidence="9" type="ORF">PQJ61_01385</name>
</gene>
<evidence type="ECO:0000256" key="1">
    <source>
        <dbReference type="ARBA" id="ARBA00004429"/>
    </source>
</evidence>
<feature type="transmembrane region" description="Helical" evidence="7">
    <location>
        <begin position="45"/>
        <end position="64"/>
    </location>
</feature>
<name>A0AAJ1I9Z3_9SPIO</name>
<feature type="transmembrane region" description="Helical" evidence="7">
    <location>
        <begin position="356"/>
        <end position="377"/>
    </location>
</feature>
<proteinExistence type="predicted"/>
<comment type="subcellular location">
    <subcellularLocation>
        <location evidence="1">Cell inner membrane</location>
        <topology evidence="1">Multi-pass membrane protein</topology>
    </subcellularLocation>
</comment>
<dbReference type="Proteomes" id="UP001221217">
    <property type="component" value="Unassembled WGS sequence"/>
</dbReference>
<sequence length="424" mass="45275">MAILLISLVILLVLGVPIAYSLGVSGFLYFIFEQPDLISILPQRFFAGMQSYSMIALPLFCLMGALMNKSGITGRLIDFCMIIIGRLRGGLGMVNVFASMIFGGISGSSVSDTASVGAIMIPEMNRKGYSLEYASGITVASSTMGMIIPPSVPMIIYAMAAEESVGKLFLGSAIPGIMIGLIMLAITFAISYSKKHPREERTLNRREKLITIQRAVLAVIMPLFVIGSVVLGIATATESAGIGVLYAFVIGTFVFKTLKPGDLPILLKESVITSAKVMIIIALSKLYIWILAIERVPEALAMFVSGLELPAFMILIIIDLIILLAGTFLDVSPAILLLTPIFLPIAQLLGVHPVQFGVILVSGLAVGLVTPPVGMCLNVASSLSGLEIGTIFKSALPFLMANLVTLIAITFIPQLTLWLPTLFM</sequence>
<dbReference type="AlphaFoldDB" id="A0AAJ1I9Z3"/>
<dbReference type="Pfam" id="PF06808">
    <property type="entry name" value="DctM"/>
    <property type="match status" value="1"/>
</dbReference>
<evidence type="ECO:0000259" key="8">
    <source>
        <dbReference type="Pfam" id="PF06808"/>
    </source>
</evidence>
<feature type="transmembrane region" description="Helical" evidence="7">
    <location>
        <begin position="214"/>
        <end position="234"/>
    </location>
</feature>
<dbReference type="PANTHER" id="PTHR33362">
    <property type="entry name" value="SIALIC ACID TRAP TRANSPORTER PERMEASE PROTEIN SIAT-RELATED"/>
    <property type="match status" value="1"/>
</dbReference>
<feature type="transmembrane region" description="Helical" evidence="7">
    <location>
        <begin position="270"/>
        <end position="293"/>
    </location>
</feature>
<evidence type="ECO:0000256" key="3">
    <source>
        <dbReference type="ARBA" id="ARBA00022519"/>
    </source>
</evidence>
<keyword evidence="2" id="KW-1003">Cell membrane</keyword>
<feature type="transmembrane region" description="Helical" evidence="7">
    <location>
        <begin position="168"/>
        <end position="193"/>
    </location>
</feature>
<keyword evidence="4 7" id="KW-0812">Transmembrane</keyword>
<evidence type="ECO:0000313" key="9">
    <source>
        <dbReference type="EMBL" id="MDC7225397.1"/>
    </source>
</evidence>
<protein>
    <submittedName>
        <fullName evidence="9">TRAP transporter large permease</fullName>
    </submittedName>
</protein>
<dbReference type="EMBL" id="JAQQAL010000006">
    <property type="protein sequence ID" value="MDC7225397.1"/>
    <property type="molecule type" value="Genomic_DNA"/>
</dbReference>
<evidence type="ECO:0000256" key="5">
    <source>
        <dbReference type="ARBA" id="ARBA00022989"/>
    </source>
</evidence>
<dbReference type="GO" id="GO:0005886">
    <property type="term" value="C:plasma membrane"/>
    <property type="evidence" value="ECO:0007669"/>
    <property type="project" value="UniProtKB-SubCell"/>
</dbReference>
<reference evidence="9 10" key="1">
    <citation type="submission" date="2022-12" db="EMBL/GenBank/DDBJ databases">
        <title>Metagenome assembled genome from gulf of manar.</title>
        <authorList>
            <person name="Kohli P."/>
            <person name="Pk S."/>
            <person name="Venkata Ramana C."/>
            <person name="Sasikala C."/>
        </authorList>
    </citation>
    <scope>NUCLEOTIDE SEQUENCE [LARGE SCALE GENOMIC DNA]</scope>
    <source>
        <strain evidence="9">JB008</strain>
    </source>
</reference>
<feature type="transmembrane region" description="Helical" evidence="7">
    <location>
        <begin position="331"/>
        <end position="350"/>
    </location>
</feature>
<dbReference type="NCBIfam" id="TIGR00786">
    <property type="entry name" value="dctM"/>
    <property type="match status" value="1"/>
</dbReference>
<dbReference type="PANTHER" id="PTHR33362:SF5">
    <property type="entry name" value="C4-DICARBOXYLATE TRAP TRANSPORTER LARGE PERMEASE PROTEIN DCTM"/>
    <property type="match status" value="1"/>
</dbReference>
<feature type="transmembrane region" description="Helical" evidence="7">
    <location>
        <begin position="100"/>
        <end position="121"/>
    </location>
</feature>
<feature type="transmembrane region" description="Helical" evidence="7">
    <location>
        <begin position="133"/>
        <end position="156"/>
    </location>
</feature>
<evidence type="ECO:0000256" key="4">
    <source>
        <dbReference type="ARBA" id="ARBA00022692"/>
    </source>
</evidence>
<feature type="domain" description="TRAP C4-dicarboxylate transport system permease DctM subunit" evidence="8">
    <location>
        <begin position="5"/>
        <end position="415"/>
    </location>
</feature>
<dbReference type="InterPro" id="IPR010656">
    <property type="entry name" value="DctM"/>
</dbReference>
<dbReference type="InterPro" id="IPR004681">
    <property type="entry name" value="TRAP_DctM"/>
</dbReference>
<dbReference type="PIRSF" id="PIRSF006066">
    <property type="entry name" value="HI0050"/>
    <property type="match status" value="1"/>
</dbReference>
<accession>A0AAJ1I9Z3</accession>
<feature type="transmembrane region" description="Helical" evidence="7">
    <location>
        <begin position="299"/>
        <end position="324"/>
    </location>
</feature>
<evidence type="ECO:0000256" key="2">
    <source>
        <dbReference type="ARBA" id="ARBA00022475"/>
    </source>
</evidence>